<reference evidence="2 3" key="1">
    <citation type="submission" date="2020-04" db="EMBL/GenBank/DDBJ databases">
        <title>Thalassotalea sp. M1531, isolated from the surface of marine red alga.</title>
        <authorList>
            <person name="Pang L."/>
            <person name="Lu D.-C."/>
        </authorList>
    </citation>
    <scope>NUCLEOTIDE SEQUENCE [LARGE SCALE GENOMIC DNA]</scope>
    <source>
        <strain evidence="2 3">M1531</strain>
    </source>
</reference>
<dbReference type="EMBL" id="JABBXH010000001">
    <property type="protein sequence ID" value="NMP30564.1"/>
    <property type="molecule type" value="Genomic_DNA"/>
</dbReference>
<dbReference type="RefSeq" id="WP_169073859.1">
    <property type="nucleotide sequence ID" value="NZ_JABBXH010000001.1"/>
</dbReference>
<name>A0A7Y0L9Q7_9GAMM</name>
<evidence type="ECO:0000313" key="3">
    <source>
        <dbReference type="Proteomes" id="UP000568664"/>
    </source>
</evidence>
<gene>
    <name evidence="2" type="ORF">HII17_03220</name>
</gene>
<evidence type="ECO:0000259" key="1">
    <source>
        <dbReference type="Pfam" id="PF03724"/>
    </source>
</evidence>
<keyword evidence="3" id="KW-1185">Reference proteome</keyword>
<sequence length="153" mass="16877">MNYPFLSAVLLSISLAACNSNQTIEELATEQATEVEVSNVNKLVHAQWQLVQLNGQAAEKGEGGKPIFLRFNAEKSQANGFSGCNNYFGQYSADEQSLNFSHFAMTRKFCKNAMALEGRYAKAMATVAGYQFNESQLQLLDKQGSIVAEFSRD</sequence>
<dbReference type="PANTHER" id="PTHR35535:SF1">
    <property type="entry name" value="HEAT SHOCK PROTEIN HSLJ"/>
    <property type="match status" value="1"/>
</dbReference>
<feature type="domain" description="DUF306" evidence="1">
    <location>
        <begin position="42"/>
        <end position="150"/>
    </location>
</feature>
<protein>
    <submittedName>
        <fullName evidence="2">META domain-containing protein</fullName>
    </submittedName>
</protein>
<dbReference type="Gene3D" id="2.40.128.270">
    <property type="match status" value="1"/>
</dbReference>
<accession>A0A7Y0L9Q7</accession>
<proteinExistence type="predicted"/>
<comment type="caution">
    <text evidence="2">The sequence shown here is derived from an EMBL/GenBank/DDBJ whole genome shotgun (WGS) entry which is preliminary data.</text>
</comment>
<dbReference type="InterPro" id="IPR038670">
    <property type="entry name" value="HslJ-like_sf"/>
</dbReference>
<dbReference type="Pfam" id="PF03724">
    <property type="entry name" value="META"/>
    <property type="match status" value="1"/>
</dbReference>
<dbReference type="InterPro" id="IPR053147">
    <property type="entry name" value="Hsp_HslJ-like"/>
</dbReference>
<dbReference type="PANTHER" id="PTHR35535">
    <property type="entry name" value="HEAT SHOCK PROTEIN HSLJ"/>
    <property type="match status" value="1"/>
</dbReference>
<organism evidence="2 3">
    <name type="scientific">Thalassotalea algicola</name>
    <dbReference type="NCBI Taxonomy" id="2716224"/>
    <lineage>
        <taxon>Bacteria</taxon>
        <taxon>Pseudomonadati</taxon>
        <taxon>Pseudomonadota</taxon>
        <taxon>Gammaproteobacteria</taxon>
        <taxon>Alteromonadales</taxon>
        <taxon>Colwelliaceae</taxon>
        <taxon>Thalassotalea</taxon>
    </lineage>
</organism>
<dbReference type="AlphaFoldDB" id="A0A7Y0L9Q7"/>
<dbReference type="InterPro" id="IPR005184">
    <property type="entry name" value="DUF306_Meta_HslJ"/>
</dbReference>
<evidence type="ECO:0000313" key="2">
    <source>
        <dbReference type="EMBL" id="NMP30564.1"/>
    </source>
</evidence>
<dbReference type="Proteomes" id="UP000568664">
    <property type="component" value="Unassembled WGS sequence"/>
</dbReference>